<protein>
    <recommendedName>
        <fullName evidence="3">Vesicle transport v-SNARE N-terminal domain-containing protein</fullName>
    </recommendedName>
</protein>
<dbReference type="EMBL" id="JALJOT010000009">
    <property type="protein sequence ID" value="KAK9907254.1"/>
    <property type="molecule type" value="Genomic_DNA"/>
</dbReference>
<evidence type="ECO:0000313" key="4">
    <source>
        <dbReference type="EMBL" id="KAK9907254.1"/>
    </source>
</evidence>
<evidence type="ECO:0000256" key="2">
    <source>
        <dbReference type="SAM" id="MobiDB-lite"/>
    </source>
</evidence>
<dbReference type="InterPro" id="IPR038407">
    <property type="entry name" value="v-SNARE_N_sf"/>
</dbReference>
<feature type="domain" description="Vesicle transport v-SNARE N-terminal" evidence="3">
    <location>
        <begin position="32"/>
        <end position="80"/>
    </location>
</feature>
<keyword evidence="5" id="KW-1185">Reference proteome</keyword>
<name>A0ABR2YKD9_9CHLO</name>
<gene>
    <name evidence="4" type="ORF">WJX75_000103</name>
</gene>
<dbReference type="Gene3D" id="1.20.58.400">
    <property type="entry name" value="t-snare proteins"/>
    <property type="match status" value="1"/>
</dbReference>
<feature type="region of interest" description="Disordered" evidence="2">
    <location>
        <begin position="78"/>
        <end position="120"/>
    </location>
</feature>
<comment type="caution">
    <text evidence="4">The sequence shown here is derived from an EMBL/GenBank/DDBJ whole genome shotgun (WGS) entry which is preliminary data.</text>
</comment>
<dbReference type="Proteomes" id="UP001491310">
    <property type="component" value="Unassembled WGS sequence"/>
</dbReference>
<dbReference type="Pfam" id="PF05008">
    <property type="entry name" value="V-SNARE"/>
    <property type="match status" value="1"/>
</dbReference>
<sequence length="151" mass="16515">MDLFQQCESDFLRVVGLMKRHESSSGAGRRPDELLREAEELVARLRIEAGSLPGEEGKASLAKVRRYQEELASLQNVVKQTPNSYRQARRDLTGNPAGSSADAQRQKLLDSTSTLDKTGQRLTESRQLLAGMEGLVAAEQFSEVAGQPAAT</sequence>
<evidence type="ECO:0000256" key="1">
    <source>
        <dbReference type="ARBA" id="ARBA00006108"/>
    </source>
</evidence>
<dbReference type="SUPFAM" id="SSF47661">
    <property type="entry name" value="t-snare proteins"/>
    <property type="match status" value="1"/>
</dbReference>
<organism evidence="4 5">
    <name type="scientific">Coccomyxa subellipsoidea</name>
    <dbReference type="NCBI Taxonomy" id="248742"/>
    <lineage>
        <taxon>Eukaryota</taxon>
        <taxon>Viridiplantae</taxon>
        <taxon>Chlorophyta</taxon>
        <taxon>core chlorophytes</taxon>
        <taxon>Trebouxiophyceae</taxon>
        <taxon>Trebouxiophyceae incertae sedis</taxon>
        <taxon>Coccomyxaceae</taxon>
        <taxon>Coccomyxa</taxon>
    </lineage>
</organism>
<proteinExistence type="inferred from homology"/>
<dbReference type="InterPro" id="IPR007705">
    <property type="entry name" value="Vesicle_trsprt_v-SNARE_N"/>
</dbReference>
<feature type="compositionally biased region" description="Polar residues" evidence="2">
    <location>
        <begin position="96"/>
        <end position="120"/>
    </location>
</feature>
<reference evidence="4 5" key="1">
    <citation type="journal article" date="2024" name="Nat. Commun.">
        <title>Phylogenomics reveals the evolutionary origins of lichenization in chlorophyte algae.</title>
        <authorList>
            <person name="Puginier C."/>
            <person name="Libourel C."/>
            <person name="Otte J."/>
            <person name="Skaloud P."/>
            <person name="Haon M."/>
            <person name="Grisel S."/>
            <person name="Petersen M."/>
            <person name="Berrin J.G."/>
            <person name="Delaux P.M."/>
            <person name="Dal Grande F."/>
            <person name="Keller J."/>
        </authorList>
    </citation>
    <scope>NUCLEOTIDE SEQUENCE [LARGE SCALE GENOMIC DNA]</scope>
    <source>
        <strain evidence="4 5">SAG 216-7</strain>
    </source>
</reference>
<accession>A0ABR2YKD9</accession>
<dbReference type="InterPro" id="IPR010989">
    <property type="entry name" value="SNARE"/>
</dbReference>
<evidence type="ECO:0000259" key="3">
    <source>
        <dbReference type="Pfam" id="PF05008"/>
    </source>
</evidence>
<evidence type="ECO:0000313" key="5">
    <source>
        <dbReference type="Proteomes" id="UP001491310"/>
    </source>
</evidence>
<comment type="similarity">
    <text evidence="1">Belongs to the VTI1 family.</text>
</comment>